<proteinExistence type="predicted"/>
<dbReference type="InterPro" id="IPR013106">
    <property type="entry name" value="Ig_V-set"/>
</dbReference>
<keyword evidence="5" id="KW-0391">Immunity</keyword>
<keyword evidence="5" id="KW-1279">T cell receptor</keyword>
<keyword evidence="4" id="KW-0393">Immunoglobulin domain</keyword>
<sequence>MLLHCLLLLFSTIVGVSSEDVIVQLANSVHALEGSNITLSCSYTGSAYSLHWYLKHPISKPEFLLLIVESTMYVTKAAPPYPRLSTKLNKTTKQVDLELTSAEVTDSALYYCALQPTGTGVGKLIFRKGN</sequence>
<keyword evidence="2" id="KW-1064">Adaptive immunity</keyword>
<dbReference type="EMBL" id="GBXM01087296">
    <property type="protein sequence ID" value="JAH21281.1"/>
    <property type="molecule type" value="Transcribed_RNA"/>
</dbReference>
<organism evidence="8">
    <name type="scientific">Anguilla anguilla</name>
    <name type="common">European freshwater eel</name>
    <name type="synonym">Muraena anguilla</name>
    <dbReference type="NCBI Taxonomy" id="7936"/>
    <lineage>
        <taxon>Eukaryota</taxon>
        <taxon>Metazoa</taxon>
        <taxon>Chordata</taxon>
        <taxon>Craniata</taxon>
        <taxon>Vertebrata</taxon>
        <taxon>Euteleostomi</taxon>
        <taxon>Actinopterygii</taxon>
        <taxon>Neopterygii</taxon>
        <taxon>Teleostei</taxon>
        <taxon>Anguilliformes</taxon>
        <taxon>Anguillidae</taxon>
        <taxon>Anguilla</taxon>
    </lineage>
</organism>
<dbReference type="Gene3D" id="2.60.40.10">
    <property type="entry name" value="Immunoglobulins"/>
    <property type="match status" value="1"/>
</dbReference>
<reference evidence="8" key="1">
    <citation type="submission" date="2014-11" db="EMBL/GenBank/DDBJ databases">
        <authorList>
            <person name="Amaro Gonzalez C."/>
        </authorList>
    </citation>
    <scope>NUCLEOTIDE SEQUENCE</scope>
</reference>
<evidence type="ECO:0000256" key="3">
    <source>
        <dbReference type="ARBA" id="ARBA00023170"/>
    </source>
</evidence>
<reference evidence="8" key="2">
    <citation type="journal article" date="2015" name="Fish Shellfish Immunol.">
        <title>Early steps in the European eel (Anguilla anguilla)-Vibrio vulnificus interaction in the gills: Role of the RtxA13 toxin.</title>
        <authorList>
            <person name="Callol A."/>
            <person name="Pajuelo D."/>
            <person name="Ebbesson L."/>
            <person name="Teles M."/>
            <person name="MacKenzie S."/>
            <person name="Amaro C."/>
        </authorList>
    </citation>
    <scope>NUCLEOTIDE SEQUENCE</scope>
</reference>
<protein>
    <recommendedName>
        <fullName evidence="7">Ig-like domain-containing protein</fullName>
    </recommendedName>
</protein>
<dbReference type="SMART" id="SM00406">
    <property type="entry name" value="IGv"/>
    <property type="match status" value="1"/>
</dbReference>
<keyword evidence="1 6" id="KW-0732">Signal</keyword>
<dbReference type="InterPro" id="IPR013783">
    <property type="entry name" value="Ig-like_fold"/>
</dbReference>
<dbReference type="PANTHER" id="PTHR19367">
    <property type="entry name" value="T-CELL RECEPTOR ALPHA CHAIN V REGION"/>
    <property type="match status" value="1"/>
</dbReference>
<evidence type="ECO:0000256" key="4">
    <source>
        <dbReference type="ARBA" id="ARBA00023319"/>
    </source>
</evidence>
<accession>A0A0E9QWH5</accession>
<evidence type="ECO:0000256" key="5">
    <source>
        <dbReference type="ARBA" id="ARBA00043266"/>
    </source>
</evidence>
<dbReference type="GO" id="GO:0002250">
    <property type="term" value="P:adaptive immune response"/>
    <property type="evidence" value="ECO:0007669"/>
    <property type="project" value="UniProtKB-KW"/>
</dbReference>
<dbReference type="InterPro" id="IPR036179">
    <property type="entry name" value="Ig-like_dom_sf"/>
</dbReference>
<dbReference type="InterPro" id="IPR051287">
    <property type="entry name" value="TCR_variable_region"/>
</dbReference>
<dbReference type="SUPFAM" id="SSF48726">
    <property type="entry name" value="Immunoglobulin"/>
    <property type="match status" value="1"/>
</dbReference>
<evidence type="ECO:0000256" key="1">
    <source>
        <dbReference type="ARBA" id="ARBA00022729"/>
    </source>
</evidence>
<evidence type="ECO:0000259" key="7">
    <source>
        <dbReference type="PROSITE" id="PS50835"/>
    </source>
</evidence>
<dbReference type="PROSITE" id="PS50835">
    <property type="entry name" value="IG_LIKE"/>
    <property type="match status" value="1"/>
</dbReference>
<dbReference type="PANTHER" id="PTHR19367:SF18">
    <property type="entry name" value="T CELL RECEPTOR ALPHA VARIABLE 16"/>
    <property type="match status" value="1"/>
</dbReference>
<dbReference type="AlphaFoldDB" id="A0A0E9QWH5"/>
<keyword evidence="3" id="KW-0675">Receptor</keyword>
<dbReference type="SMART" id="SM00409">
    <property type="entry name" value="IG"/>
    <property type="match status" value="1"/>
</dbReference>
<evidence type="ECO:0000313" key="8">
    <source>
        <dbReference type="EMBL" id="JAH21281.1"/>
    </source>
</evidence>
<dbReference type="Pfam" id="PF07686">
    <property type="entry name" value="V-set"/>
    <property type="match status" value="1"/>
</dbReference>
<feature type="chain" id="PRO_5002431639" description="Ig-like domain-containing protein" evidence="6">
    <location>
        <begin position="19"/>
        <end position="130"/>
    </location>
</feature>
<feature type="signal peptide" evidence="6">
    <location>
        <begin position="1"/>
        <end position="18"/>
    </location>
</feature>
<name>A0A0E9QWH5_ANGAN</name>
<evidence type="ECO:0000256" key="6">
    <source>
        <dbReference type="SAM" id="SignalP"/>
    </source>
</evidence>
<dbReference type="GO" id="GO:0042101">
    <property type="term" value="C:T cell receptor complex"/>
    <property type="evidence" value="ECO:0007669"/>
    <property type="project" value="UniProtKB-KW"/>
</dbReference>
<evidence type="ECO:0000256" key="2">
    <source>
        <dbReference type="ARBA" id="ARBA00023130"/>
    </source>
</evidence>
<feature type="domain" description="Ig-like" evidence="7">
    <location>
        <begin position="19"/>
        <end position="112"/>
    </location>
</feature>
<dbReference type="InterPro" id="IPR003599">
    <property type="entry name" value="Ig_sub"/>
</dbReference>
<dbReference type="InterPro" id="IPR007110">
    <property type="entry name" value="Ig-like_dom"/>
</dbReference>